<sequence length="144" mass="16877">MDGTSGARALEECEPLDEVVVRHQLPPEIFFDDPAVLDHLQGFRRDDLADPHALILPDGDEHRETEERRRADEPCKERVVARGDRLRDALGYDEQEDQVKGRQLPELVPADDPHDKQEEEIDHRRPEGEFDERRLEDERFRHRA</sequence>
<protein>
    <submittedName>
        <fullName evidence="2">Uncharacterized protein</fullName>
    </submittedName>
</protein>
<dbReference type="Proteomes" id="UP000824969">
    <property type="component" value="Chromosome"/>
</dbReference>
<evidence type="ECO:0000313" key="3">
    <source>
        <dbReference type="Proteomes" id="UP000824969"/>
    </source>
</evidence>
<accession>A0ABM7H5J9</accession>
<keyword evidence="3" id="KW-1185">Reference proteome</keyword>
<feature type="region of interest" description="Disordered" evidence="1">
    <location>
        <begin position="47"/>
        <end position="144"/>
    </location>
</feature>
<evidence type="ECO:0000256" key="1">
    <source>
        <dbReference type="SAM" id="MobiDB-lite"/>
    </source>
</evidence>
<organism evidence="2 3">
    <name type="scientific">Methanoculleus chikugoensis</name>
    <dbReference type="NCBI Taxonomy" id="118126"/>
    <lineage>
        <taxon>Archaea</taxon>
        <taxon>Methanobacteriati</taxon>
        <taxon>Methanobacteriota</taxon>
        <taxon>Stenosarchaea group</taxon>
        <taxon>Methanomicrobia</taxon>
        <taxon>Methanomicrobiales</taxon>
        <taxon>Methanomicrobiaceae</taxon>
        <taxon>Methanoculleus</taxon>
    </lineage>
</organism>
<reference evidence="2 3" key="1">
    <citation type="submission" date="2019-06" db="EMBL/GenBank/DDBJ databases">
        <title>Complete genome sequence of Methanoculleus chikugoensis strain MG62.</title>
        <authorList>
            <person name="Asakawa S."/>
            <person name="Dianou D."/>
        </authorList>
    </citation>
    <scope>NUCLEOTIDE SEQUENCE [LARGE SCALE GENOMIC DNA]</scope>
    <source>
        <strain evidence="2 3">MG62</strain>
    </source>
</reference>
<name>A0ABM7H5J9_9EURY</name>
<proteinExistence type="predicted"/>
<feature type="compositionally biased region" description="Basic and acidic residues" evidence="1">
    <location>
        <begin position="111"/>
        <end position="144"/>
    </location>
</feature>
<evidence type="ECO:0000313" key="2">
    <source>
        <dbReference type="EMBL" id="BBL68047.1"/>
    </source>
</evidence>
<feature type="compositionally biased region" description="Basic and acidic residues" evidence="1">
    <location>
        <begin position="59"/>
        <end position="90"/>
    </location>
</feature>
<dbReference type="EMBL" id="AP019781">
    <property type="protein sequence ID" value="BBL68047.1"/>
    <property type="molecule type" value="Genomic_DNA"/>
</dbReference>
<gene>
    <name evidence="2" type="ORF">MchiMG62_12280</name>
</gene>